<dbReference type="CDD" id="cd06223">
    <property type="entry name" value="PRTases_typeI"/>
    <property type="match status" value="1"/>
</dbReference>
<gene>
    <name evidence="2" type="ORF">MNB_SV-6-93</name>
</gene>
<keyword evidence="2" id="KW-0808">Transferase</keyword>
<dbReference type="InterPro" id="IPR029057">
    <property type="entry name" value="PRTase-like"/>
</dbReference>
<dbReference type="AlphaFoldDB" id="A0A1W1BKB3"/>
<sequence length="191" mass="21646">MRCFSCHTISTKILCDNCRYGLFAPTVKIRQIGSLDVVSFYRYSTIESLLLSKHKPEGFRIFKYLGEITMQPFIDKFLKESDSPIHIIGVDEKIKNGYSHVACLTQKMKRDRSTILHASLISKNSISYAGKTLQYRLDNPRNFVYSGPKDIDAILVDDIITTGITLQEAKQTLTESRVNVLFALTIADAKD</sequence>
<name>A0A1W1BKB3_9ZZZZ</name>
<dbReference type="PANTHER" id="PTHR47505:SF1">
    <property type="entry name" value="DNA UTILIZATION PROTEIN YHGH"/>
    <property type="match status" value="1"/>
</dbReference>
<protein>
    <submittedName>
        <fullName evidence="2">Possible purine/pyrimidine phosphoribosyltransferase</fullName>
    </submittedName>
</protein>
<evidence type="ECO:0000313" key="2">
    <source>
        <dbReference type="EMBL" id="SFV53994.1"/>
    </source>
</evidence>
<reference evidence="2" key="1">
    <citation type="submission" date="2016-10" db="EMBL/GenBank/DDBJ databases">
        <authorList>
            <person name="de Groot N.N."/>
        </authorList>
    </citation>
    <scope>NUCLEOTIDE SEQUENCE</scope>
</reference>
<dbReference type="SUPFAM" id="SSF53271">
    <property type="entry name" value="PRTase-like"/>
    <property type="match status" value="1"/>
</dbReference>
<dbReference type="InterPro" id="IPR000836">
    <property type="entry name" value="PRTase_dom"/>
</dbReference>
<accession>A0A1W1BKB3</accession>
<dbReference type="InterPro" id="IPR051910">
    <property type="entry name" value="ComF/GntX_DNA_util-trans"/>
</dbReference>
<comment type="similarity">
    <text evidence="1">Belongs to the ComF/GntX family.</text>
</comment>
<dbReference type="Gene3D" id="3.40.50.2020">
    <property type="match status" value="1"/>
</dbReference>
<keyword evidence="2" id="KW-0328">Glycosyltransferase</keyword>
<evidence type="ECO:0000256" key="1">
    <source>
        <dbReference type="ARBA" id="ARBA00008007"/>
    </source>
</evidence>
<dbReference type="GO" id="GO:0016757">
    <property type="term" value="F:glycosyltransferase activity"/>
    <property type="evidence" value="ECO:0007669"/>
    <property type="project" value="UniProtKB-KW"/>
</dbReference>
<dbReference type="EMBL" id="FPHC01000031">
    <property type="protein sequence ID" value="SFV53994.1"/>
    <property type="molecule type" value="Genomic_DNA"/>
</dbReference>
<organism evidence="2">
    <name type="scientific">hydrothermal vent metagenome</name>
    <dbReference type="NCBI Taxonomy" id="652676"/>
    <lineage>
        <taxon>unclassified sequences</taxon>
        <taxon>metagenomes</taxon>
        <taxon>ecological metagenomes</taxon>
    </lineage>
</organism>
<dbReference type="PANTHER" id="PTHR47505">
    <property type="entry name" value="DNA UTILIZATION PROTEIN YHGH"/>
    <property type="match status" value="1"/>
</dbReference>
<proteinExistence type="inferred from homology"/>